<dbReference type="AlphaFoldDB" id="A0A7C4U8R3"/>
<comment type="caution">
    <text evidence="1">The sequence shown here is derived from an EMBL/GenBank/DDBJ whole genome shotgun (WGS) entry which is preliminary data.</text>
</comment>
<protein>
    <submittedName>
        <fullName evidence="1">Uncharacterized protein</fullName>
    </submittedName>
</protein>
<proteinExistence type="predicted"/>
<reference evidence="1" key="1">
    <citation type="journal article" date="2020" name="mSystems">
        <title>Genome- and Community-Level Interaction Insights into Carbon Utilization and Element Cycling Functions of Hydrothermarchaeota in Hydrothermal Sediment.</title>
        <authorList>
            <person name="Zhou Z."/>
            <person name="Liu Y."/>
            <person name="Xu W."/>
            <person name="Pan J."/>
            <person name="Luo Z.H."/>
            <person name="Li M."/>
        </authorList>
    </citation>
    <scope>NUCLEOTIDE SEQUENCE [LARGE SCALE GENOMIC DNA]</scope>
    <source>
        <strain evidence="1">SpSt-780</strain>
    </source>
</reference>
<evidence type="ECO:0000313" key="1">
    <source>
        <dbReference type="EMBL" id="HGW92115.1"/>
    </source>
</evidence>
<sequence>MLILLTALYISNVSIPINGIDNPLPSIEKHGEVNFNLRVEPDNWIKFSLGIGLWDYFSMKAGYGGKNIVGYGDIDWSNEVWVELRGMVYNDGSNSFLIGYSTIPYLDSIPKGLFGVLGRRQGIGPVAISLNGGLNYNFERKLLDGFADLYLNIGKPHYIIFEWTLNSGSENQNIFSLGYQNQALPLGIQVDLKDIFSDNIGRGIQIFYRESF</sequence>
<name>A0A7C4U8R3_UNCW3</name>
<organism evidence="1">
    <name type="scientific">candidate division WOR-3 bacterium</name>
    <dbReference type="NCBI Taxonomy" id="2052148"/>
    <lineage>
        <taxon>Bacteria</taxon>
        <taxon>Bacteria division WOR-3</taxon>
    </lineage>
</organism>
<gene>
    <name evidence="1" type="ORF">ENV67_06220</name>
</gene>
<accession>A0A7C4U8R3</accession>
<dbReference type="EMBL" id="DTHG01000079">
    <property type="protein sequence ID" value="HGW92115.1"/>
    <property type="molecule type" value="Genomic_DNA"/>
</dbReference>